<dbReference type="PROSITE" id="PS50271">
    <property type="entry name" value="ZF_UBP"/>
    <property type="match status" value="1"/>
</dbReference>
<dbReference type="GO" id="GO:0005829">
    <property type="term" value="C:cytosol"/>
    <property type="evidence" value="ECO:0007669"/>
    <property type="project" value="TreeGrafter"/>
</dbReference>
<accession>A0A7R8YXU4</accession>
<dbReference type="InterPro" id="IPR001394">
    <property type="entry name" value="Peptidase_C19_UCH"/>
</dbReference>
<dbReference type="GO" id="GO:0006508">
    <property type="term" value="P:proteolysis"/>
    <property type="evidence" value="ECO:0007669"/>
    <property type="project" value="UniProtKB-KW"/>
</dbReference>
<feature type="compositionally biased region" description="Basic and acidic residues" evidence="10">
    <location>
        <begin position="586"/>
        <end position="601"/>
    </location>
</feature>
<keyword evidence="3 9" id="KW-0645">Protease</keyword>
<dbReference type="FunCoup" id="A0A7R8YXU4">
    <property type="interactions" value="2357"/>
</dbReference>
<dbReference type="Proteomes" id="UP000594454">
    <property type="component" value="Chromosome 5"/>
</dbReference>
<feature type="region of interest" description="Disordered" evidence="10">
    <location>
        <begin position="901"/>
        <end position="946"/>
    </location>
</feature>
<evidence type="ECO:0000313" key="13">
    <source>
        <dbReference type="EMBL" id="CAD7089798.1"/>
    </source>
</evidence>
<dbReference type="GO" id="GO:0004843">
    <property type="term" value="F:cysteine-type deubiquitinase activity"/>
    <property type="evidence" value="ECO:0007669"/>
    <property type="project" value="UniProtKB-UniRule"/>
</dbReference>
<keyword evidence="9" id="KW-0788">Thiol protease</keyword>
<evidence type="ECO:0000256" key="10">
    <source>
        <dbReference type="SAM" id="MobiDB-lite"/>
    </source>
</evidence>
<feature type="domain" description="USP" evidence="11">
    <location>
        <begin position="241"/>
        <end position="976"/>
    </location>
</feature>
<evidence type="ECO:0000313" key="14">
    <source>
        <dbReference type="Proteomes" id="UP000594454"/>
    </source>
</evidence>
<dbReference type="InterPro" id="IPR028889">
    <property type="entry name" value="USP"/>
</dbReference>
<dbReference type="PROSITE" id="PS00973">
    <property type="entry name" value="USP_2"/>
    <property type="match status" value="1"/>
</dbReference>
<sequence>MVKKKRQSDPHEDDSSTESCDEKELNNSVGNGTMRDCQHINKSVDLTKLRKILKTNGLASEVCSECEKMPASKVDDAFEYDKTLWLCLKCGTQLCGRAKNEHALKHYETPRSDSHALALNTTTFDIWCYSCDAEVNSSARKKLLECVEIVKKVAQQPSPTTPNGDDKIKINNIENKILTTFVQMEPLLSEPLTMNNHQSASPASVAVPSTSGPPPIPGIARRIQTTQQPQPQQTDSLPRVRGLTNLGNTCFFNAVMQCLAQTPYLLEVLKESSEPGEEFVLPGGTFIFKDGEETALPPIKGSLSSWGGLTSSLAEALEELQSSGGVFTPQKLFHKLTTKCPQFRGGDQHDSHELLRHLLESVRSEDLQRYQKVILQNLGYKGQDINSVSDDMKQKCKIYGQQAADRILRPEQVFRGFLVSTLTCQDCFHTSSRHENFLDMSLPVSVEKPQPPIRRKSSPEASPTTVPSKHQIEKEREKDRKAKRAQKHHNKRAAAAATAANVTVAPQPLGLGIGPAGDNPLIVSPQKDNENNSNSQSSSTSSEQSDADVEDNLIDDMPKYVQYVNRNIPPLNCDPNGNNQALSPVDPEKRDDSPENLNKDSNDDENDSGIATSPANTVTFSDQPVRGGGFSTNGIDMKTPSTNLVLELGISERGGANLMKQRTLSSENEGELASGYAPPTYQLEQMSLKDRENFLAAKNKMRAKRIRTQSHSDWSTTIAPRYQCEDGECSVQSCLNNFTAVELMTGNNKVGCDGCTKRINGEKGKTIYTNATKQFLISSPPAVLILHLKRFQVGPRGFRKLTRAVTFPMVLDIAPFCGSKVKNLPNIDRKQKKLLYALYGIVEHSGGMYGGHYTAFVKVRSKFPLTDPRWRFLPQGSKAELDQTDEQKATLDNLLEKEKARELRMKENDSDDYSSSSESSDVEANQEAEGAVGGSDEPEVTAPPGKWYYVSDSHVKEVTEDCVLKAQAYLLFYERIY</sequence>
<comment type="similarity">
    <text evidence="2 9">Belongs to the peptidase C19 family.</text>
</comment>
<organism evidence="13 14">
    <name type="scientific">Hermetia illucens</name>
    <name type="common">Black soldier fly</name>
    <dbReference type="NCBI Taxonomy" id="343691"/>
    <lineage>
        <taxon>Eukaryota</taxon>
        <taxon>Metazoa</taxon>
        <taxon>Ecdysozoa</taxon>
        <taxon>Arthropoda</taxon>
        <taxon>Hexapoda</taxon>
        <taxon>Insecta</taxon>
        <taxon>Pterygota</taxon>
        <taxon>Neoptera</taxon>
        <taxon>Endopterygota</taxon>
        <taxon>Diptera</taxon>
        <taxon>Brachycera</taxon>
        <taxon>Stratiomyomorpha</taxon>
        <taxon>Stratiomyidae</taxon>
        <taxon>Hermetiinae</taxon>
        <taxon>Hermetia</taxon>
    </lineage>
</organism>
<feature type="compositionally biased region" description="Polar residues" evidence="10">
    <location>
        <begin position="459"/>
        <end position="468"/>
    </location>
</feature>
<dbReference type="FunFam" id="3.90.70.10:FF:000129">
    <property type="entry name" value="Ubiquitinyl hydrolase 1"/>
    <property type="match status" value="1"/>
</dbReference>
<dbReference type="SUPFAM" id="SSF57850">
    <property type="entry name" value="RING/U-box"/>
    <property type="match status" value="1"/>
</dbReference>
<dbReference type="GO" id="GO:0005634">
    <property type="term" value="C:nucleus"/>
    <property type="evidence" value="ECO:0007669"/>
    <property type="project" value="TreeGrafter"/>
</dbReference>
<dbReference type="InterPro" id="IPR001607">
    <property type="entry name" value="Znf_UBP"/>
</dbReference>
<reference evidence="13 14" key="1">
    <citation type="submission" date="2020-11" db="EMBL/GenBank/DDBJ databases">
        <authorList>
            <person name="Wallbank WR R."/>
            <person name="Pardo Diaz C."/>
            <person name="Kozak K."/>
            <person name="Martin S."/>
            <person name="Jiggins C."/>
            <person name="Moest M."/>
            <person name="Warren A I."/>
            <person name="Generalovic N T."/>
            <person name="Byers J.R.P. K."/>
            <person name="Montejo-Kovacevich G."/>
            <person name="Yen C E."/>
        </authorList>
    </citation>
    <scope>NUCLEOTIDE SEQUENCE [LARGE SCALE GENOMIC DNA]</scope>
</reference>
<dbReference type="Pfam" id="PF02148">
    <property type="entry name" value="zf-UBP"/>
    <property type="match status" value="1"/>
</dbReference>
<feature type="compositionally biased region" description="Low complexity" evidence="10">
    <location>
        <begin position="531"/>
        <end position="544"/>
    </location>
</feature>
<feature type="compositionally biased region" description="Basic residues" evidence="10">
    <location>
        <begin position="481"/>
        <end position="492"/>
    </location>
</feature>
<keyword evidence="4" id="KW-0479">Metal-binding</keyword>
<comment type="catalytic activity">
    <reaction evidence="1 9">
        <text>Thiol-dependent hydrolysis of ester, thioester, amide, peptide and isopeptide bonds formed by the C-terminal Gly of ubiquitin (a 76-residue protein attached to proteins as an intracellular targeting signal).</text>
        <dbReference type="EC" id="3.4.19.12"/>
    </reaction>
</comment>
<keyword evidence="9" id="KW-0833">Ubl conjugation pathway</keyword>
<keyword evidence="6 9" id="KW-0378">Hydrolase</keyword>
<dbReference type="SUPFAM" id="SSF54001">
    <property type="entry name" value="Cysteine proteinases"/>
    <property type="match status" value="1"/>
</dbReference>
<evidence type="ECO:0000259" key="11">
    <source>
        <dbReference type="PROSITE" id="PS50235"/>
    </source>
</evidence>
<feature type="compositionally biased region" description="Low complexity" evidence="10">
    <location>
        <begin position="493"/>
        <end position="508"/>
    </location>
</feature>
<dbReference type="Pfam" id="PF00443">
    <property type="entry name" value="UCH"/>
    <property type="match status" value="1"/>
</dbReference>
<evidence type="ECO:0000256" key="4">
    <source>
        <dbReference type="ARBA" id="ARBA00022723"/>
    </source>
</evidence>
<dbReference type="InterPro" id="IPR018200">
    <property type="entry name" value="USP_CS"/>
</dbReference>
<dbReference type="PANTHER" id="PTHR24006">
    <property type="entry name" value="UBIQUITIN CARBOXYL-TERMINAL HYDROLASE"/>
    <property type="match status" value="1"/>
</dbReference>
<name>A0A7R8YXU4_HERIL</name>
<feature type="region of interest" description="Disordered" evidence="10">
    <location>
        <begin position="196"/>
        <end position="220"/>
    </location>
</feature>
<keyword evidence="14" id="KW-1185">Reference proteome</keyword>
<evidence type="ECO:0000256" key="5">
    <source>
        <dbReference type="ARBA" id="ARBA00022771"/>
    </source>
</evidence>
<dbReference type="GO" id="GO:0008270">
    <property type="term" value="F:zinc ion binding"/>
    <property type="evidence" value="ECO:0007669"/>
    <property type="project" value="UniProtKB-KW"/>
</dbReference>
<evidence type="ECO:0000256" key="6">
    <source>
        <dbReference type="ARBA" id="ARBA00022801"/>
    </source>
</evidence>
<feature type="compositionally biased region" description="Basic and acidic residues" evidence="10">
    <location>
        <begin position="7"/>
        <end position="25"/>
    </location>
</feature>
<evidence type="ECO:0000256" key="9">
    <source>
        <dbReference type="RuleBase" id="RU366025"/>
    </source>
</evidence>
<feature type="region of interest" description="Disordered" evidence="10">
    <location>
        <begin position="1"/>
        <end position="34"/>
    </location>
</feature>
<feature type="compositionally biased region" description="Polar residues" evidence="10">
    <location>
        <begin position="609"/>
        <end position="622"/>
    </location>
</feature>
<dbReference type="Gene3D" id="3.90.70.10">
    <property type="entry name" value="Cysteine proteinases"/>
    <property type="match status" value="2"/>
</dbReference>
<evidence type="ECO:0000256" key="8">
    <source>
        <dbReference type="PROSITE-ProRule" id="PRU00502"/>
    </source>
</evidence>
<proteinExistence type="inferred from homology"/>
<evidence type="ECO:0000256" key="2">
    <source>
        <dbReference type="ARBA" id="ARBA00009085"/>
    </source>
</evidence>
<feature type="region of interest" description="Disordered" evidence="10">
    <location>
        <begin position="442"/>
        <end position="548"/>
    </location>
</feature>
<dbReference type="PROSITE" id="PS00972">
    <property type="entry name" value="USP_1"/>
    <property type="match status" value="1"/>
</dbReference>
<dbReference type="SMART" id="SM00290">
    <property type="entry name" value="ZnF_UBP"/>
    <property type="match status" value="1"/>
</dbReference>
<dbReference type="OMA" id="MAAGHYV"/>
<feature type="domain" description="UBP-type" evidence="12">
    <location>
        <begin position="35"/>
        <end position="157"/>
    </location>
</feature>
<dbReference type="OrthoDB" id="2020758at2759"/>
<dbReference type="AlphaFoldDB" id="A0A7R8YXU4"/>
<feature type="compositionally biased region" description="Basic and acidic residues" evidence="10">
    <location>
        <begin position="470"/>
        <end position="480"/>
    </location>
</feature>
<feature type="compositionally biased region" description="Low complexity" evidence="10">
    <location>
        <begin position="199"/>
        <end position="210"/>
    </location>
</feature>
<evidence type="ECO:0000256" key="1">
    <source>
        <dbReference type="ARBA" id="ARBA00000707"/>
    </source>
</evidence>
<dbReference type="InterPro" id="IPR038765">
    <property type="entry name" value="Papain-like_cys_pep_sf"/>
</dbReference>
<evidence type="ECO:0000259" key="12">
    <source>
        <dbReference type="PROSITE" id="PS50271"/>
    </source>
</evidence>
<dbReference type="PANTHER" id="PTHR24006:SF781">
    <property type="entry name" value="LD34905P"/>
    <property type="match status" value="1"/>
</dbReference>
<keyword evidence="7" id="KW-0862">Zinc</keyword>
<dbReference type="InParanoid" id="A0A7R8YXU4"/>
<dbReference type="InterPro" id="IPR013083">
    <property type="entry name" value="Znf_RING/FYVE/PHD"/>
</dbReference>
<dbReference type="Gene3D" id="3.30.40.10">
    <property type="entry name" value="Zinc/RING finger domain, C3HC4 (zinc finger)"/>
    <property type="match status" value="1"/>
</dbReference>
<evidence type="ECO:0000256" key="7">
    <source>
        <dbReference type="ARBA" id="ARBA00022833"/>
    </source>
</evidence>
<dbReference type="PROSITE" id="PS50235">
    <property type="entry name" value="USP_3"/>
    <property type="match status" value="1"/>
</dbReference>
<dbReference type="InterPro" id="IPR050164">
    <property type="entry name" value="Peptidase_C19"/>
</dbReference>
<dbReference type="EMBL" id="LR899013">
    <property type="protein sequence ID" value="CAD7089798.1"/>
    <property type="molecule type" value="Genomic_DNA"/>
</dbReference>
<dbReference type="GO" id="GO:0016579">
    <property type="term" value="P:protein deubiquitination"/>
    <property type="evidence" value="ECO:0007669"/>
    <property type="project" value="InterPro"/>
</dbReference>
<evidence type="ECO:0000256" key="3">
    <source>
        <dbReference type="ARBA" id="ARBA00022670"/>
    </source>
</evidence>
<keyword evidence="5 8" id="KW-0863">Zinc-finger</keyword>
<dbReference type="CDD" id="cd02667">
    <property type="entry name" value="Peptidase_C19K"/>
    <property type="match status" value="1"/>
</dbReference>
<feature type="region of interest" description="Disordered" evidence="10">
    <location>
        <begin position="566"/>
        <end position="636"/>
    </location>
</feature>
<dbReference type="EC" id="3.4.19.12" evidence="9"/>
<gene>
    <name evidence="13" type="ORF">HERILL_LOCUS12325</name>
</gene>
<protein>
    <recommendedName>
        <fullName evidence="9">Ubiquitin carboxyl-terminal hydrolase</fullName>
        <ecNumber evidence="9">3.4.19.12</ecNumber>
    </recommendedName>
</protein>